<feature type="region of interest" description="Disordered" evidence="1">
    <location>
        <begin position="21"/>
        <end position="76"/>
    </location>
</feature>
<feature type="compositionally biased region" description="Polar residues" evidence="1">
    <location>
        <begin position="23"/>
        <end position="46"/>
    </location>
</feature>
<feature type="signal peptide" evidence="2">
    <location>
        <begin position="1"/>
        <end position="19"/>
    </location>
</feature>
<dbReference type="EMBL" id="VHLH01000019">
    <property type="protein sequence ID" value="TPW27715.1"/>
    <property type="molecule type" value="Genomic_DNA"/>
</dbReference>
<sequence length="182" mass="18734">MIKRATTSAFLAISMLALPGCTPSASPSQETDATTSEPISTSQADVSQSGDGSPSGSAAASTQATAMPGAGTATQVPLTPGVYVLEGTSCENPANAAWRVWDGRGLSGSSTRACRATILSQDGKTYTLRNSCENTYDGSRSDETIAMTVTDQVHFTVQGRSFASCSTAQVPAALRERLTGQQ</sequence>
<feature type="compositionally biased region" description="Low complexity" evidence="1">
    <location>
        <begin position="47"/>
        <end position="70"/>
    </location>
</feature>
<comment type="caution">
    <text evidence="3">The sequence shown here is derived from an EMBL/GenBank/DDBJ whole genome shotgun (WGS) entry which is preliminary data.</text>
</comment>
<organism evidence="3 4">
    <name type="scientific">Pararhizobium mangrovi</name>
    <dbReference type="NCBI Taxonomy" id="2590452"/>
    <lineage>
        <taxon>Bacteria</taxon>
        <taxon>Pseudomonadati</taxon>
        <taxon>Pseudomonadota</taxon>
        <taxon>Alphaproteobacteria</taxon>
        <taxon>Hyphomicrobiales</taxon>
        <taxon>Rhizobiaceae</taxon>
        <taxon>Rhizobium/Agrobacterium group</taxon>
        <taxon>Pararhizobium</taxon>
    </lineage>
</organism>
<name>A0A506U3Y2_9HYPH</name>
<evidence type="ECO:0000256" key="2">
    <source>
        <dbReference type="SAM" id="SignalP"/>
    </source>
</evidence>
<gene>
    <name evidence="3" type="ORF">FJU11_10760</name>
</gene>
<evidence type="ECO:0000313" key="4">
    <source>
        <dbReference type="Proteomes" id="UP000320314"/>
    </source>
</evidence>
<proteinExistence type="predicted"/>
<dbReference type="AlphaFoldDB" id="A0A506U3Y2"/>
<evidence type="ECO:0008006" key="5">
    <source>
        <dbReference type="Google" id="ProtNLM"/>
    </source>
</evidence>
<dbReference type="OrthoDB" id="8778063at2"/>
<feature type="chain" id="PRO_5021317162" description="Lipoprotein" evidence="2">
    <location>
        <begin position="20"/>
        <end position="182"/>
    </location>
</feature>
<keyword evidence="2" id="KW-0732">Signal</keyword>
<protein>
    <recommendedName>
        <fullName evidence="5">Lipoprotein</fullName>
    </recommendedName>
</protein>
<accession>A0A506U3Y2</accession>
<evidence type="ECO:0000256" key="1">
    <source>
        <dbReference type="SAM" id="MobiDB-lite"/>
    </source>
</evidence>
<evidence type="ECO:0000313" key="3">
    <source>
        <dbReference type="EMBL" id="TPW27715.1"/>
    </source>
</evidence>
<dbReference type="RefSeq" id="WP_141167060.1">
    <property type="nucleotide sequence ID" value="NZ_VHLH01000019.1"/>
</dbReference>
<reference evidence="3 4" key="1">
    <citation type="submission" date="2019-06" db="EMBL/GenBank/DDBJ databases">
        <authorList>
            <person name="Li M."/>
        </authorList>
    </citation>
    <scope>NUCLEOTIDE SEQUENCE [LARGE SCALE GENOMIC DNA]</scope>
    <source>
        <strain evidence="3 4">BGMRC6574</strain>
    </source>
</reference>
<dbReference type="Proteomes" id="UP000320314">
    <property type="component" value="Unassembled WGS sequence"/>
</dbReference>
<keyword evidence="4" id="KW-1185">Reference proteome</keyword>